<dbReference type="RefSeq" id="WP_187079086.1">
    <property type="nucleotide sequence ID" value="NZ_JACORT010000017.1"/>
</dbReference>
<evidence type="ECO:0000256" key="1">
    <source>
        <dbReference type="ARBA" id="ARBA00006817"/>
    </source>
</evidence>
<dbReference type="Gene3D" id="3.30.530.20">
    <property type="match status" value="1"/>
</dbReference>
<organism evidence="3 4">
    <name type="scientific">Ramlibacter cellulosilyticus</name>
    <dbReference type="NCBI Taxonomy" id="2764187"/>
    <lineage>
        <taxon>Bacteria</taxon>
        <taxon>Pseudomonadati</taxon>
        <taxon>Pseudomonadota</taxon>
        <taxon>Betaproteobacteria</taxon>
        <taxon>Burkholderiales</taxon>
        <taxon>Comamonadaceae</taxon>
        <taxon>Ramlibacter</taxon>
    </lineage>
</organism>
<accession>A0A923MX66</accession>
<reference evidence="3" key="1">
    <citation type="submission" date="2020-08" db="EMBL/GenBank/DDBJ databases">
        <title>Ramlibacter sp. USB13 16S ribosomal RNA gene genome sequencing and assembly.</title>
        <authorList>
            <person name="Kang M."/>
        </authorList>
    </citation>
    <scope>NUCLEOTIDE SEQUENCE</scope>
    <source>
        <strain evidence="3">USB13</strain>
    </source>
</reference>
<evidence type="ECO:0000313" key="3">
    <source>
        <dbReference type="EMBL" id="MBC5786344.1"/>
    </source>
</evidence>
<dbReference type="EMBL" id="JACORT010000017">
    <property type="protein sequence ID" value="MBC5786344.1"/>
    <property type="molecule type" value="Genomic_DNA"/>
</dbReference>
<dbReference type="SUPFAM" id="SSF55961">
    <property type="entry name" value="Bet v1-like"/>
    <property type="match status" value="1"/>
</dbReference>
<dbReference type="InterPro" id="IPR023393">
    <property type="entry name" value="START-like_dom_sf"/>
</dbReference>
<proteinExistence type="inferred from homology"/>
<gene>
    <name evidence="3" type="ORF">H8N03_25625</name>
</gene>
<dbReference type="InterPro" id="IPR013538">
    <property type="entry name" value="ASHA1/2-like_C"/>
</dbReference>
<name>A0A923MX66_9BURK</name>
<evidence type="ECO:0000259" key="2">
    <source>
        <dbReference type="Pfam" id="PF08327"/>
    </source>
</evidence>
<comment type="similarity">
    <text evidence="1">Belongs to the AHA1 family.</text>
</comment>
<evidence type="ECO:0000313" key="4">
    <source>
        <dbReference type="Proteomes" id="UP000608513"/>
    </source>
</evidence>
<sequence length="149" mass="16859">MDNTTEADRELATERVLPYSRGEVYRAIATPERLARWWGPAGFTSTVETCDFRQGGHWRFALVGPDGKSHPNHNIFALIEPARRVVIRHEDRTHGFRLTISLSDAEGGTRVGWQQVFDDPAERDRMAPICVPANEQNLDRLHAEIASHS</sequence>
<dbReference type="AlphaFoldDB" id="A0A923MX66"/>
<comment type="caution">
    <text evidence="3">The sequence shown here is derived from an EMBL/GenBank/DDBJ whole genome shotgun (WGS) entry which is preliminary data.</text>
</comment>
<protein>
    <submittedName>
        <fullName evidence="3">SRPBCC domain-containing protein</fullName>
    </submittedName>
</protein>
<dbReference type="Proteomes" id="UP000608513">
    <property type="component" value="Unassembled WGS sequence"/>
</dbReference>
<dbReference type="Pfam" id="PF08327">
    <property type="entry name" value="AHSA1"/>
    <property type="match status" value="1"/>
</dbReference>
<feature type="domain" description="Activator of Hsp90 ATPase homologue 1/2-like C-terminal" evidence="2">
    <location>
        <begin position="19"/>
        <end position="143"/>
    </location>
</feature>
<keyword evidence="4" id="KW-1185">Reference proteome</keyword>